<dbReference type="SUPFAM" id="SSF56042">
    <property type="entry name" value="PurM C-terminal domain-like"/>
    <property type="match status" value="1"/>
</dbReference>
<dbReference type="PANTHER" id="PTHR30303">
    <property type="entry name" value="HYDROGENASE ISOENZYMES FORMATION PROTEIN HYPE"/>
    <property type="match status" value="1"/>
</dbReference>
<proteinExistence type="inferred from homology"/>
<organism evidence="4 5">
    <name type="scientific">Anaerobacterium chartisolvens</name>
    <dbReference type="NCBI Taxonomy" id="1297424"/>
    <lineage>
        <taxon>Bacteria</taxon>
        <taxon>Bacillati</taxon>
        <taxon>Bacillota</taxon>
        <taxon>Clostridia</taxon>
        <taxon>Eubacteriales</taxon>
        <taxon>Oscillospiraceae</taxon>
        <taxon>Anaerobacterium</taxon>
    </lineage>
</organism>
<dbReference type="GO" id="GO:0051604">
    <property type="term" value="P:protein maturation"/>
    <property type="evidence" value="ECO:0007669"/>
    <property type="project" value="TreeGrafter"/>
</dbReference>
<dbReference type="InterPro" id="IPR036921">
    <property type="entry name" value="PurM-like_N_sf"/>
</dbReference>
<dbReference type="InterPro" id="IPR011854">
    <property type="entry name" value="HypE"/>
</dbReference>
<evidence type="ECO:0000256" key="1">
    <source>
        <dbReference type="ARBA" id="ARBA00006243"/>
    </source>
</evidence>
<evidence type="ECO:0000313" key="4">
    <source>
        <dbReference type="EMBL" id="RCX16858.1"/>
    </source>
</evidence>
<sequence length="326" mass="34639">MEIGKLPNDMLQNIILNKIKHFRNDILVRPGIGEDCCAIDFGEYSCVMSSDPITGASNEIGRLAVHVSCNDVATCGVEPLGLLVTILAPVYASEKEFDEIMGQICDTAASIGVDILGGHTEVTDAVNRFVITTTSVGKVLKDKLVVSSGANPGDDIIITKSAGIEGTAIIAHDREDFLLERLDAHDIERAKGFTGSLSVVKEGVIAGKLGASAMHDVTEGGILGAVWEVATASGLGAEIYRESIPVEDITQKICNIFDIDPLKLISSGCMLIACKNGNEMLKALEASGIKASRIGKMTEDKETFIISRGKKELVSQPGTDELYKAT</sequence>
<name>A0A369B8D9_9FIRM</name>
<evidence type="ECO:0000259" key="2">
    <source>
        <dbReference type="Pfam" id="PF00586"/>
    </source>
</evidence>
<protein>
    <submittedName>
        <fullName evidence="4">Hydrogenase maturation factor</fullName>
    </submittedName>
</protein>
<reference evidence="4 5" key="1">
    <citation type="submission" date="2018-07" db="EMBL/GenBank/DDBJ databases">
        <title>Genomic Encyclopedia of Type Strains, Phase IV (KMG-IV): sequencing the most valuable type-strain genomes for metagenomic binning, comparative biology and taxonomic classification.</title>
        <authorList>
            <person name="Goeker M."/>
        </authorList>
    </citation>
    <scope>NUCLEOTIDE SEQUENCE [LARGE SCALE GENOMIC DNA]</scope>
    <source>
        <strain evidence="4 5">DSM 27016</strain>
    </source>
</reference>
<dbReference type="PIRSF" id="PIRSF005644">
    <property type="entry name" value="Hdrgns_mtr_HypE"/>
    <property type="match status" value="1"/>
</dbReference>
<dbReference type="OrthoDB" id="153904at2"/>
<dbReference type="SUPFAM" id="SSF55326">
    <property type="entry name" value="PurM N-terminal domain-like"/>
    <property type="match status" value="1"/>
</dbReference>
<feature type="domain" description="PurM-like N-terminal" evidence="2">
    <location>
        <begin position="33"/>
        <end position="139"/>
    </location>
</feature>
<dbReference type="Gene3D" id="3.30.1330.10">
    <property type="entry name" value="PurM-like, N-terminal domain"/>
    <property type="match status" value="1"/>
</dbReference>
<dbReference type="Pfam" id="PF02769">
    <property type="entry name" value="AIRS_C"/>
    <property type="match status" value="1"/>
</dbReference>
<accession>A0A369B8D9</accession>
<dbReference type="InterPro" id="IPR016188">
    <property type="entry name" value="PurM-like_N"/>
</dbReference>
<dbReference type="RefSeq" id="WP_114297589.1">
    <property type="nucleotide sequence ID" value="NZ_QPJT01000009.1"/>
</dbReference>
<comment type="caution">
    <text evidence="4">The sequence shown here is derived from an EMBL/GenBank/DDBJ whole genome shotgun (WGS) entry which is preliminary data.</text>
</comment>
<evidence type="ECO:0000259" key="3">
    <source>
        <dbReference type="Pfam" id="PF02769"/>
    </source>
</evidence>
<dbReference type="AlphaFoldDB" id="A0A369B8D9"/>
<dbReference type="InterPro" id="IPR036676">
    <property type="entry name" value="PurM-like_C_sf"/>
</dbReference>
<gene>
    <name evidence="4" type="ORF">DFR58_10985</name>
</gene>
<evidence type="ECO:0000313" key="5">
    <source>
        <dbReference type="Proteomes" id="UP000253034"/>
    </source>
</evidence>
<dbReference type="Pfam" id="PF00586">
    <property type="entry name" value="AIRS"/>
    <property type="match status" value="1"/>
</dbReference>
<comment type="similarity">
    <text evidence="1">Belongs to the HypE family.</text>
</comment>
<dbReference type="Gene3D" id="3.90.650.10">
    <property type="entry name" value="PurM-like C-terminal domain"/>
    <property type="match status" value="1"/>
</dbReference>
<dbReference type="Proteomes" id="UP000253034">
    <property type="component" value="Unassembled WGS sequence"/>
</dbReference>
<dbReference type="PANTHER" id="PTHR30303:SF4">
    <property type="entry name" value="HYDROGENASE EXPRESSION_FORMATION PROTEIN HYPE"/>
    <property type="match status" value="1"/>
</dbReference>
<feature type="domain" description="PurM-like C-terminal" evidence="3">
    <location>
        <begin position="152"/>
        <end position="304"/>
    </location>
</feature>
<dbReference type="EMBL" id="QPJT01000009">
    <property type="protein sequence ID" value="RCX16858.1"/>
    <property type="molecule type" value="Genomic_DNA"/>
</dbReference>
<dbReference type="CDD" id="cd06061">
    <property type="entry name" value="PurM-like1"/>
    <property type="match status" value="1"/>
</dbReference>
<dbReference type="InterPro" id="IPR010918">
    <property type="entry name" value="PurM-like_C_dom"/>
</dbReference>
<keyword evidence="5" id="KW-1185">Reference proteome</keyword>